<protein>
    <recommendedName>
        <fullName evidence="3">DNA repair protein RecO</fullName>
    </recommendedName>
</protein>
<dbReference type="PATRIC" id="fig|1313292.3.peg.264"/>
<dbReference type="OrthoDB" id="350410at2"/>
<dbReference type="HOGENOM" id="CLU_1212900_0_0_12"/>
<dbReference type="EMBL" id="CP005745">
    <property type="protein sequence ID" value="AHH10418.1"/>
    <property type="molecule type" value="Genomic_DNA"/>
</dbReference>
<evidence type="ECO:0008006" key="3">
    <source>
        <dbReference type="Google" id="ProtNLM"/>
    </source>
</evidence>
<dbReference type="InterPro" id="IPR037278">
    <property type="entry name" value="ARFGAP/RecO"/>
</dbReference>
<reference evidence="1" key="1">
    <citation type="submission" date="2013-04" db="EMBL/GenBank/DDBJ databases">
        <title>Comparative Genomics of Relapsing Fever Spirochetes.</title>
        <authorList>
            <person name="Schwan T.G."/>
            <person name="Raffel S.J."/>
            <person name="Porcella S.F."/>
            <person name="Martens C.A."/>
            <person name="Bruno D.P."/>
            <person name="Ricklefs S.M."/>
            <person name="Barbian K.B."/>
        </authorList>
    </citation>
    <scope>NUCLEOTIDE SEQUENCE [LARGE SCALE GENOMIC DNA]</scope>
    <source>
        <strain evidence="1">Co53</strain>
    </source>
</reference>
<accession>W5SUT3</accession>
<evidence type="ECO:0000313" key="1">
    <source>
        <dbReference type="EMBL" id="AHH10418.1"/>
    </source>
</evidence>
<gene>
    <name evidence="1" type="ORF">BCO_0089800</name>
</gene>
<sequence>MRFNKINAIITNLYHKKSYFLLNLFHSKGILQTTIYSSIIRKFKSNINNLVKANFEIVKENNLYKIIEVNDEEFIIQDLIYEKLIIIHLWTKLINLSFDNGECFKLFNEATEILNTSRMEKAQLIDIQYKIRFMIIKGILYLSKLCFQCHKKIDKNYYYDIYSNGFNCINCTHNKNHYITEGGFKYLEYTTQKNINETLNVNITNKSKEFIKIMIKNKLNTEFSQKLL</sequence>
<dbReference type="STRING" id="1313292.BCO_0089800"/>
<evidence type="ECO:0000313" key="2">
    <source>
        <dbReference type="Proteomes" id="UP000019330"/>
    </source>
</evidence>
<dbReference type="RefSeq" id="WP_025407915.1">
    <property type="nucleotide sequence ID" value="NZ_CP005745.1"/>
</dbReference>
<organism evidence="1 2">
    <name type="scientific">Borrelia coriaceae ATCC 43381</name>
    <dbReference type="NCBI Taxonomy" id="1408429"/>
    <lineage>
        <taxon>Bacteria</taxon>
        <taxon>Pseudomonadati</taxon>
        <taxon>Spirochaetota</taxon>
        <taxon>Spirochaetia</taxon>
        <taxon>Spirochaetales</taxon>
        <taxon>Borreliaceae</taxon>
        <taxon>Borrelia</taxon>
    </lineage>
</organism>
<name>W5SUT3_9SPIR</name>
<keyword evidence="2" id="KW-1185">Reference proteome</keyword>
<dbReference type="AlphaFoldDB" id="W5SUT3"/>
<dbReference type="Proteomes" id="UP000019330">
    <property type="component" value="Chromosome"/>
</dbReference>
<dbReference type="SUPFAM" id="SSF57863">
    <property type="entry name" value="ArfGap/RecO-like zinc finger"/>
    <property type="match status" value="1"/>
</dbReference>
<proteinExistence type="predicted"/>